<keyword evidence="4" id="KW-0862">Zinc</keyword>
<evidence type="ECO:0000256" key="2">
    <source>
        <dbReference type="ARBA" id="ARBA00022737"/>
    </source>
</evidence>
<dbReference type="PANTHER" id="PTHR12326">
    <property type="entry name" value="PLECKSTRIN HOMOLOGY DOMAIN CONTAINING PROTEIN"/>
    <property type="match status" value="1"/>
</dbReference>
<dbReference type="InterPro" id="IPR051366">
    <property type="entry name" value="DEF8"/>
</dbReference>
<dbReference type="AlphaFoldDB" id="F0Y6T2"/>
<dbReference type="PANTHER" id="PTHR12326:SF3">
    <property type="entry name" value="DIFFERENTIALLY EXPRESSED IN FDCP 8 HOMOLOG"/>
    <property type="match status" value="1"/>
</dbReference>
<keyword evidence="1" id="KW-0479">Metal-binding</keyword>
<feature type="domain" description="Rubicon Homology" evidence="6">
    <location>
        <begin position="961"/>
        <end position="1101"/>
    </location>
</feature>
<dbReference type="GO" id="GO:0008270">
    <property type="term" value="F:zinc ion binding"/>
    <property type="evidence" value="ECO:0007669"/>
    <property type="project" value="UniProtKB-KW"/>
</dbReference>
<dbReference type="EMBL" id="GL833126">
    <property type="protein sequence ID" value="EGB09331.1"/>
    <property type="molecule type" value="Genomic_DNA"/>
</dbReference>
<name>F0Y6T2_AURAN</name>
<evidence type="ECO:0000256" key="4">
    <source>
        <dbReference type="ARBA" id="ARBA00022833"/>
    </source>
</evidence>
<keyword evidence="3" id="KW-0863">Zinc-finger</keyword>
<dbReference type="Gene3D" id="1.20.58.900">
    <property type="match status" value="1"/>
</dbReference>
<organism evidence="8">
    <name type="scientific">Aureococcus anophagefferens</name>
    <name type="common">Harmful bloom alga</name>
    <dbReference type="NCBI Taxonomy" id="44056"/>
    <lineage>
        <taxon>Eukaryota</taxon>
        <taxon>Sar</taxon>
        <taxon>Stramenopiles</taxon>
        <taxon>Ochrophyta</taxon>
        <taxon>Pelagophyceae</taxon>
        <taxon>Pelagomonadales</taxon>
        <taxon>Pelagomonadaceae</taxon>
        <taxon>Aureococcus</taxon>
    </lineage>
</organism>
<dbReference type="Pfam" id="PF13901">
    <property type="entry name" value="RH_dom"/>
    <property type="match status" value="1"/>
</dbReference>
<dbReference type="Proteomes" id="UP000002729">
    <property type="component" value="Unassembled WGS sequence"/>
</dbReference>
<evidence type="ECO:0000259" key="6">
    <source>
        <dbReference type="Pfam" id="PF13901"/>
    </source>
</evidence>
<dbReference type="RefSeq" id="XP_009036427.1">
    <property type="nucleotide sequence ID" value="XM_009038179.1"/>
</dbReference>
<keyword evidence="8" id="KW-1185">Reference proteome</keyword>
<dbReference type="GeneID" id="20228208"/>
<dbReference type="InParanoid" id="F0Y6T2"/>
<keyword evidence="2" id="KW-0677">Repeat</keyword>
<evidence type="ECO:0000313" key="7">
    <source>
        <dbReference type="EMBL" id="EGB09331.1"/>
    </source>
</evidence>
<evidence type="ECO:0000256" key="1">
    <source>
        <dbReference type="ARBA" id="ARBA00022723"/>
    </source>
</evidence>
<evidence type="ECO:0000256" key="3">
    <source>
        <dbReference type="ARBA" id="ARBA00022771"/>
    </source>
</evidence>
<feature type="region of interest" description="Disordered" evidence="5">
    <location>
        <begin position="876"/>
        <end position="900"/>
    </location>
</feature>
<reference evidence="7 8" key="1">
    <citation type="journal article" date="2011" name="Proc. Natl. Acad. Sci. U.S.A.">
        <title>Niche of harmful alga Aureococcus anophagefferens revealed through ecogenomics.</title>
        <authorList>
            <person name="Gobler C.J."/>
            <person name="Berry D.L."/>
            <person name="Dyhrman S.T."/>
            <person name="Wilhelm S.W."/>
            <person name="Salamov A."/>
            <person name="Lobanov A.V."/>
            <person name="Zhang Y."/>
            <person name="Collier J.L."/>
            <person name="Wurch L.L."/>
            <person name="Kustka A.B."/>
            <person name="Dill B.D."/>
            <person name="Shah M."/>
            <person name="VerBerkmoes N.C."/>
            <person name="Kuo A."/>
            <person name="Terry A."/>
            <person name="Pangilinan J."/>
            <person name="Lindquist E.A."/>
            <person name="Lucas S."/>
            <person name="Paulsen I.T."/>
            <person name="Hattenrath-Lehmann T.K."/>
            <person name="Talmage S.C."/>
            <person name="Walker E.A."/>
            <person name="Koch F."/>
            <person name="Burson A.M."/>
            <person name="Marcoval M.A."/>
            <person name="Tang Y.Z."/>
            <person name="Lecleir G.R."/>
            <person name="Coyne K.J."/>
            <person name="Berg G.M."/>
            <person name="Bertrand E.M."/>
            <person name="Saito M.A."/>
            <person name="Gladyshev V.N."/>
            <person name="Grigoriev I.V."/>
        </authorList>
    </citation>
    <scope>NUCLEOTIDE SEQUENCE [LARGE SCALE GENOMIC DNA]</scope>
    <source>
        <strain evidence="8">CCMP 1984</strain>
    </source>
</reference>
<protein>
    <submittedName>
        <fullName evidence="7">Expressed protein</fullName>
    </submittedName>
</protein>
<accession>F0Y6T2</accession>
<gene>
    <name evidence="7" type="ORF">AURANDRAFT_71407</name>
</gene>
<evidence type="ECO:0000256" key="5">
    <source>
        <dbReference type="SAM" id="MobiDB-lite"/>
    </source>
</evidence>
<proteinExistence type="predicted"/>
<sequence length="1112" mass="121894">MTADEQTRRRGSPSTHNLKPLSFYGSLLQSRVKAAWSSGTAEAKANLAPELHALVCDVSDACRALYKHTSSDEELLRQGVISGKVWVEALCDAMDGALFFGLRPPTVPAAIARRQDARLRGLGDDRVSGLGNNCGAPRDTWCEFETPHFRSALVNAVSAVPLFGALRQCLEDSDSSAFVCTAHGSCRAWHRYALRRGALLEALRELFASPKIYDVWYGRSVVASQAARVALLNGLGPLSLLTERYGAQTVPLSDDPSLDAPFVAYDERKVLRLVRPPVPRALKKATTGDPPPPSAVEVTLAGACQLREAYSVQTHHRLGKAHITTYGTDAGYEIVHILSRSSWYLRSRHIIGAAYYCCMSDRAHPPTTGWRPHRASLLPAPVIRRVPMTRITRDSQAAQPQLPIKTTVTVTEFVAVVQDMPNVAVPKCPRQRPHSICVTTVNENTRLKVRALNMACATPVRARWKTMSKRSPGEGSCVQILLCKALANTVLEHKALKRMSHISLALSITQQAEIGATCMMRACARALAASSEVDVSGATVLIPWRDAVQLARCDDSTYMKLQLDQSPTLSNSTPKPSLANVARENWKRAWRRAHHSFGGTTRRVVSERMAWCAKRQGDVGPIFVLNEAKALGVEVGTYRSQKVLRYVLHIALETAVTFESCDHCDDCFGASYAAWLKEARLRRPRRTAVVRCGEPALALLHARIRAFSSLDGSEVDPNFAFVERDRLRAVEAAVLARCADANPIGKESSIASLASPGVKLMDAYLARLVDRACAHVAIGRAMKLFLDEAESLTDMELPFFDRAGNLTTTIKDDGGAAATSVALGLWQPLRIASTSAPEPPLLPPSSFATLTKAMDPQTKLSTQAYVAHGARIFSRRQSSLQTQPPPSSRGTTEVHSSPPLLDCTVGDKINERVHPSHANGSQWSLSFAKDEHTQLVSQKYMCICCGDPIGSSMISKNYAPCRLLDALCCKRRCHDDTKRKIPWRVVLKNDHRPHRVSKAAANFLDDRKSEPIIRLPPNATIFELEPRMHVAKQLRRRLGGLALHAMEGRPGAINATDAILQRLPEHSIHLALKDCEFWSLDDIFQAKDGSLITLLSDTIADAASAFESAADM</sequence>
<evidence type="ECO:0000313" key="8">
    <source>
        <dbReference type="Proteomes" id="UP000002729"/>
    </source>
</evidence>
<dbReference type="KEGG" id="aaf:AURANDRAFT_71407"/>
<dbReference type="OrthoDB" id="62364at2759"/>
<dbReference type="SUPFAM" id="SSF140741">
    <property type="entry name" value="RUN domain-like"/>
    <property type="match status" value="1"/>
</dbReference>
<dbReference type="InterPro" id="IPR025258">
    <property type="entry name" value="RH_dom"/>
</dbReference>
<dbReference type="InterPro" id="IPR037213">
    <property type="entry name" value="Run_dom_sf"/>
</dbReference>